<dbReference type="RefSeq" id="WP_069413851.1">
    <property type="nucleotide sequence ID" value="NZ_JACKUL010000029.1"/>
</dbReference>
<dbReference type="Proteomes" id="UP000094053">
    <property type="component" value="Unassembled WGS sequence"/>
</dbReference>
<proteinExistence type="predicted"/>
<evidence type="ECO:0000313" key="2">
    <source>
        <dbReference type="Proteomes" id="UP000094053"/>
    </source>
</evidence>
<dbReference type="EMBL" id="MIHA01000007">
    <property type="protein sequence ID" value="ODQ90182.1"/>
    <property type="molecule type" value="Genomic_DNA"/>
</dbReference>
<dbReference type="OrthoDB" id="1185352at2"/>
<gene>
    <name evidence="1" type="ORF">BHQ18_12175</name>
</gene>
<comment type="caution">
    <text evidence="1">The sequence shown here is derived from an EMBL/GenBank/DDBJ whole genome shotgun (WGS) entry which is preliminary data.</text>
</comment>
<protein>
    <submittedName>
        <fullName evidence="1">Uncharacterized protein</fullName>
    </submittedName>
</protein>
<evidence type="ECO:0000313" key="1">
    <source>
        <dbReference type="EMBL" id="ODQ90182.1"/>
    </source>
</evidence>
<sequence>MRRTLAGIIATCVVAVPLGCETVIRAEGPGPPGGGPPCDNEAAREPFYSTGFPVDELPISEGGAWSRAGASWTPVQTQNGVAHGTQTGQGGFDDSYARLSGFPPDQQACAVIHKDSSGGYGEVEVLLRWSDTSTSAKGYEAFMHTNGMFAKIVRWNGGFGDFTSLAHVDAVRVPQDGDILRATAVGDVITLYLNDELLVQATDPTFPTGDPGMGFYKDAHGGPPSGYGFSGFTATGY</sequence>
<dbReference type="Gene3D" id="2.60.120.560">
    <property type="entry name" value="Exo-inulinase, domain 1"/>
    <property type="match status" value="1"/>
</dbReference>
<dbReference type="AlphaFoldDB" id="A0A1E3RL77"/>
<organism evidence="1 2">
    <name type="scientific">Mycolicibacterium flavescens</name>
    <name type="common">Mycobacterium flavescens</name>
    <dbReference type="NCBI Taxonomy" id="1776"/>
    <lineage>
        <taxon>Bacteria</taxon>
        <taxon>Bacillati</taxon>
        <taxon>Actinomycetota</taxon>
        <taxon>Actinomycetes</taxon>
        <taxon>Mycobacteriales</taxon>
        <taxon>Mycobacteriaceae</taxon>
        <taxon>Mycolicibacterium</taxon>
    </lineage>
</organism>
<reference evidence="2" key="1">
    <citation type="submission" date="2016-09" db="EMBL/GenBank/DDBJ databases">
        <authorList>
            <person name="Greninger A.L."/>
            <person name="Jerome K.R."/>
            <person name="Mcnair B."/>
            <person name="Wallis C."/>
            <person name="Fang F."/>
        </authorList>
    </citation>
    <scope>NUCLEOTIDE SEQUENCE [LARGE SCALE GENOMIC DNA]</scope>
    <source>
        <strain evidence="2">M6</strain>
    </source>
</reference>
<name>A0A1E3RL77_MYCFV</name>
<keyword evidence="2" id="KW-1185">Reference proteome</keyword>
<accession>A0A1E3RL77</accession>